<organism evidence="7 8">
    <name type="scientific">Batrachochytrium dendrobatidis (strain JAM81 / FGSC 10211)</name>
    <name type="common">Frog chytrid fungus</name>
    <dbReference type="NCBI Taxonomy" id="684364"/>
    <lineage>
        <taxon>Eukaryota</taxon>
        <taxon>Fungi</taxon>
        <taxon>Fungi incertae sedis</taxon>
        <taxon>Chytridiomycota</taxon>
        <taxon>Chytridiomycota incertae sedis</taxon>
        <taxon>Chytridiomycetes</taxon>
        <taxon>Rhizophydiales</taxon>
        <taxon>Rhizophydiales incertae sedis</taxon>
        <taxon>Batrachochytrium</taxon>
    </lineage>
</organism>
<evidence type="ECO:0000256" key="4">
    <source>
        <dbReference type="RuleBase" id="RU000454"/>
    </source>
</evidence>
<dbReference type="PROSITE" id="PS51767">
    <property type="entry name" value="PEPTIDASE_A1"/>
    <property type="match status" value="1"/>
</dbReference>
<keyword evidence="8" id="KW-1185">Reference proteome</keyword>
<gene>
    <name evidence="7" type="ORF">BATDEDRAFT_90888</name>
</gene>
<dbReference type="OrthoDB" id="2747330at2759"/>
<evidence type="ECO:0000313" key="7">
    <source>
        <dbReference type="EMBL" id="EGF78385.1"/>
    </source>
</evidence>
<feature type="domain" description="Peptidase A1" evidence="6">
    <location>
        <begin position="1"/>
        <end position="313"/>
    </location>
</feature>
<feature type="chain" id="PRO_5003312929" description="Peptidase A1 domain-containing protein" evidence="5">
    <location>
        <begin position="19"/>
        <end position="375"/>
    </location>
</feature>
<dbReference type="CDD" id="cd05471">
    <property type="entry name" value="pepsin_like"/>
    <property type="match status" value="1"/>
</dbReference>
<name>F4P9E0_BATDJ</name>
<evidence type="ECO:0000256" key="1">
    <source>
        <dbReference type="ARBA" id="ARBA00007447"/>
    </source>
</evidence>
<dbReference type="GeneID" id="18244054"/>
<comment type="similarity">
    <text evidence="1 4">Belongs to the peptidase A1 family.</text>
</comment>
<dbReference type="InParanoid" id="F4P9E0"/>
<keyword evidence="3" id="KW-1015">Disulfide bond</keyword>
<dbReference type="InterPro" id="IPR001969">
    <property type="entry name" value="Aspartic_peptidase_AS"/>
</dbReference>
<feature type="signal peptide" evidence="5">
    <location>
        <begin position="1"/>
        <end position="18"/>
    </location>
</feature>
<dbReference type="SUPFAM" id="SSF50630">
    <property type="entry name" value="Acid proteases"/>
    <property type="match status" value="1"/>
</dbReference>
<dbReference type="Proteomes" id="UP000007241">
    <property type="component" value="Unassembled WGS sequence"/>
</dbReference>
<dbReference type="InterPro" id="IPR021109">
    <property type="entry name" value="Peptidase_aspartic_dom_sf"/>
</dbReference>
<dbReference type="PANTHER" id="PTHR47966">
    <property type="entry name" value="BETA-SITE APP-CLEAVING ENZYME, ISOFORM A-RELATED"/>
    <property type="match status" value="1"/>
</dbReference>
<keyword evidence="4" id="KW-0645">Protease</keyword>
<evidence type="ECO:0000313" key="8">
    <source>
        <dbReference type="Proteomes" id="UP000007241"/>
    </source>
</evidence>
<dbReference type="PRINTS" id="PR00792">
    <property type="entry name" value="PEPSIN"/>
</dbReference>
<dbReference type="RefSeq" id="XP_006681298.1">
    <property type="nucleotide sequence ID" value="XM_006681235.1"/>
</dbReference>
<evidence type="ECO:0000259" key="6">
    <source>
        <dbReference type="PROSITE" id="PS51767"/>
    </source>
</evidence>
<evidence type="ECO:0000256" key="2">
    <source>
        <dbReference type="ARBA" id="ARBA00022750"/>
    </source>
</evidence>
<dbReference type="Pfam" id="PF00026">
    <property type="entry name" value="Asp"/>
    <property type="match status" value="2"/>
</dbReference>
<keyword evidence="2 4" id="KW-0064">Aspartyl protease</keyword>
<sequence length="375" mass="40274">MFYFSAVVLVLLAPGITAMNILNVSAITSLKTTSSHNSHINSSEPPSTSSMPFTVINRAVKNGSSIVSTAGIAQTLFMTINVGTPPVTLNVQIDTGSSTFWIVSTLCNAGNGCTPAVTANAFNPTKRSVINIPRVSFYYDQSVNSLEATQPIASSGEITFGTPNPARYTGNFTWLPTIPNMSQWAVGIDYIIAGGQTVVTTQMFLFDTGTTLIYLDQQLFPFINTAMGGISKQGGIYELDCSLVHTLQPITFSLGGIGARLTLSWNMQYFTLDNTRCISIFTTSPSQSNIFGGIFLQHFYTSFDYNESRIGLAAPVNNNKWNDADILPRVSKTATESNSAAKSTRLISTVGWESICAISMASVSTLVSLMGGLYP</sequence>
<dbReference type="Gene3D" id="2.40.70.10">
    <property type="entry name" value="Acid Proteases"/>
    <property type="match status" value="2"/>
</dbReference>
<keyword evidence="4" id="KW-0378">Hydrolase</keyword>
<dbReference type="AlphaFoldDB" id="F4P9E0"/>
<dbReference type="PROSITE" id="PS00141">
    <property type="entry name" value="ASP_PROTEASE"/>
    <property type="match status" value="1"/>
</dbReference>
<protein>
    <recommendedName>
        <fullName evidence="6">Peptidase A1 domain-containing protein</fullName>
    </recommendedName>
</protein>
<feature type="disulfide bond" evidence="3">
    <location>
        <begin position="241"/>
        <end position="277"/>
    </location>
</feature>
<dbReference type="PANTHER" id="PTHR47966:SF51">
    <property type="entry name" value="BETA-SITE APP-CLEAVING ENZYME, ISOFORM A-RELATED"/>
    <property type="match status" value="1"/>
</dbReference>
<dbReference type="GO" id="GO:0006508">
    <property type="term" value="P:proteolysis"/>
    <property type="evidence" value="ECO:0000318"/>
    <property type="project" value="GO_Central"/>
</dbReference>
<dbReference type="GO" id="GO:0004190">
    <property type="term" value="F:aspartic-type endopeptidase activity"/>
    <property type="evidence" value="ECO:0000318"/>
    <property type="project" value="GO_Central"/>
</dbReference>
<evidence type="ECO:0000256" key="3">
    <source>
        <dbReference type="PIRSR" id="PIRSR601461-2"/>
    </source>
</evidence>
<dbReference type="InterPro" id="IPR001461">
    <property type="entry name" value="Aspartic_peptidase_A1"/>
</dbReference>
<dbReference type="HOGENOM" id="CLU_050710_0_0_1"/>
<accession>F4P9E0</accession>
<dbReference type="EMBL" id="GL882889">
    <property type="protein sequence ID" value="EGF78385.1"/>
    <property type="molecule type" value="Genomic_DNA"/>
</dbReference>
<reference evidence="7 8" key="1">
    <citation type="submission" date="2009-12" db="EMBL/GenBank/DDBJ databases">
        <title>The draft genome of Batrachochytrium dendrobatidis.</title>
        <authorList>
            <consortium name="US DOE Joint Genome Institute (JGI-PGF)"/>
            <person name="Kuo A."/>
            <person name="Salamov A."/>
            <person name="Schmutz J."/>
            <person name="Lucas S."/>
            <person name="Pitluck S."/>
            <person name="Rosenblum E."/>
            <person name="Stajich J."/>
            <person name="Eisen M."/>
            <person name="Grigoriev I.V."/>
        </authorList>
    </citation>
    <scope>NUCLEOTIDE SEQUENCE [LARGE SCALE GENOMIC DNA]</scope>
    <source>
        <strain evidence="8">JAM81 / FGSC 10211</strain>
    </source>
</reference>
<evidence type="ECO:0000256" key="5">
    <source>
        <dbReference type="SAM" id="SignalP"/>
    </source>
</evidence>
<proteinExistence type="inferred from homology"/>
<dbReference type="InterPro" id="IPR034164">
    <property type="entry name" value="Pepsin-like_dom"/>
</dbReference>
<keyword evidence="5" id="KW-0732">Signal</keyword>
<dbReference type="InterPro" id="IPR033121">
    <property type="entry name" value="PEPTIDASE_A1"/>
</dbReference>